<name>A0A180GL54_PUCT1</name>
<reference evidence="2" key="1">
    <citation type="submission" date="2009-11" db="EMBL/GenBank/DDBJ databases">
        <authorList>
            <consortium name="The Broad Institute Genome Sequencing Platform"/>
            <person name="Ward D."/>
            <person name="Feldgarden M."/>
            <person name="Earl A."/>
            <person name="Young S.K."/>
            <person name="Zeng Q."/>
            <person name="Koehrsen M."/>
            <person name="Alvarado L."/>
            <person name="Berlin A."/>
            <person name="Bochicchio J."/>
            <person name="Borenstein D."/>
            <person name="Chapman S.B."/>
            <person name="Chen Z."/>
            <person name="Engels R."/>
            <person name="Freedman E."/>
            <person name="Gellesch M."/>
            <person name="Goldberg J."/>
            <person name="Griggs A."/>
            <person name="Gujja S."/>
            <person name="Heilman E."/>
            <person name="Heiman D."/>
            <person name="Hepburn T."/>
            <person name="Howarth C."/>
            <person name="Jen D."/>
            <person name="Larson L."/>
            <person name="Lewis B."/>
            <person name="Mehta T."/>
            <person name="Park D."/>
            <person name="Pearson M."/>
            <person name="Roberts A."/>
            <person name="Saif S."/>
            <person name="Shea T."/>
            <person name="Shenoy N."/>
            <person name="Sisk P."/>
            <person name="Stolte C."/>
            <person name="Sykes S."/>
            <person name="Thomson T."/>
            <person name="Walk T."/>
            <person name="White J."/>
            <person name="Yandava C."/>
            <person name="Izard J."/>
            <person name="Baranova O.V."/>
            <person name="Blanton J.M."/>
            <person name="Tanner A.C."/>
            <person name="Dewhirst F.E."/>
            <person name="Haas B."/>
            <person name="Nusbaum C."/>
            <person name="Birren B."/>
        </authorList>
    </citation>
    <scope>NUCLEOTIDE SEQUENCE [LARGE SCALE GENOMIC DNA]</scope>
    <source>
        <strain evidence="2">1-1 BBBD Race 1</strain>
    </source>
</reference>
<reference evidence="2" key="2">
    <citation type="submission" date="2016-05" db="EMBL/GenBank/DDBJ databases">
        <title>Comparative analysis highlights variable genome content of wheat rusts and divergence of the mating loci.</title>
        <authorList>
            <person name="Cuomo C.A."/>
            <person name="Bakkeren G."/>
            <person name="Szabo L."/>
            <person name="Khalil H."/>
            <person name="Joly D."/>
            <person name="Goldberg J."/>
            <person name="Young S."/>
            <person name="Zeng Q."/>
            <person name="Fellers J."/>
        </authorList>
    </citation>
    <scope>NUCLEOTIDE SEQUENCE [LARGE SCALE GENOMIC DNA]</scope>
    <source>
        <strain evidence="2">1-1 BBBD Race 1</strain>
    </source>
</reference>
<reference evidence="3 4" key="3">
    <citation type="journal article" date="2017" name="G3 (Bethesda)">
        <title>Comparative analysis highlights variable genome content of wheat rusts and divergence of the mating loci.</title>
        <authorList>
            <person name="Cuomo C.A."/>
            <person name="Bakkeren G."/>
            <person name="Khalil H.B."/>
            <person name="Panwar V."/>
            <person name="Joly D."/>
            <person name="Linning R."/>
            <person name="Sakthikumar S."/>
            <person name="Song X."/>
            <person name="Adiconis X."/>
            <person name="Fan L."/>
            <person name="Goldberg J.M."/>
            <person name="Levin J.Z."/>
            <person name="Young S."/>
            <person name="Zeng Q."/>
            <person name="Anikster Y."/>
            <person name="Bruce M."/>
            <person name="Wang M."/>
            <person name="Yin C."/>
            <person name="McCallum B."/>
            <person name="Szabo L.J."/>
            <person name="Hulbert S."/>
            <person name="Chen X."/>
            <person name="Fellers J.P."/>
        </authorList>
    </citation>
    <scope>NUCLEOTIDE SEQUENCE</scope>
    <source>
        <strain evidence="4">Isolate 1-1 / race 1 (BBBD)</strain>
        <strain evidence="3">isolate 1-1 / race 1 (BBBD)</strain>
    </source>
</reference>
<feature type="compositionally biased region" description="Polar residues" evidence="1">
    <location>
        <begin position="158"/>
        <end position="172"/>
    </location>
</feature>
<dbReference type="EMBL" id="ADAS02000052">
    <property type="protein sequence ID" value="OAV93274.1"/>
    <property type="molecule type" value="Genomic_DNA"/>
</dbReference>
<keyword evidence="4" id="KW-1185">Reference proteome</keyword>
<proteinExistence type="predicted"/>
<feature type="compositionally biased region" description="Polar residues" evidence="1">
    <location>
        <begin position="191"/>
        <end position="200"/>
    </location>
</feature>
<dbReference type="Proteomes" id="UP000005240">
    <property type="component" value="Unassembled WGS sequence"/>
</dbReference>
<protein>
    <submittedName>
        <fullName evidence="2 3">Uncharacterized protein</fullName>
    </submittedName>
</protein>
<dbReference type="EnsemblFungi" id="PTTG_00887-t43_1">
    <property type="protein sequence ID" value="PTTG_00887-t43_1-p1"/>
    <property type="gene ID" value="PTTG_00887"/>
</dbReference>
<accession>A0A180GL54</accession>
<evidence type="ECO:0000256" key="1">
    <source>
        <dbReference type="SAM" id="MobiDB-lite"/>
    </source>
</evidence>
<evidence type="ECO:0000313" key="4">
    <source>
        <dbReference type="Proteomes" id="UP000005240"/>
    </source>
</evidence>
<evidence type="ECO:0000313" key="2">
    <source>
        <dbReference type="EMBL" id="OAV93274.1"/>
    </source>
</evidence>
<feature type="region of interest" description="Disordered" evidence="1">
    <location>
        <begin position="1"/>
        <end position="25"/>
    </location>
</feature>
<feature type="region of interest" description="Disordered" evidence="1">
    <location>
        <begin position="158"/>
        <end position="208"/>
    </location>
</feature>
<sequence>MANPPSKSNYNTHEPQPNTINSNVSSLFDVATGPPATNLCKVHYKVSETPTNAAIYISYKFYANIQYNADNASGYKSIQTNHHLQPLTISATEMNSFDLATFKARIIAHISQTSKKYPVNIIAMDPNVIVTHPNAVLLLLCHKGVAGFTIEARLEAHNSNTRTPTNPGSSTKPPICTHPEAGGLIDATAAGENQPTLTSSSKRRRADVPLPPKDFTIFQFLAVCNITPDSKE</sequence>
<dbReference type="VEuPathDB" id="FungiDB:PTTG_00887"/>
<dbReference type="AlphaFoldDB" id="A0A180GL54"/>
<reference evidence="3" key="4">
    <citation type="submission" date="2025-05" db="UniProtKB">
        <authorList>
            <consortium name="EnsemblFungi"/>
        </authorList>
    </citation>
    <scope>IDENTIFICATION</scope>
    <source>
        <strain evidence="3">isolate 1-1 / race 1 (BBBD)</strain>
    </source>
</reference>
<organism evidence="2">
    <name type="scientific">Puccinia triticina (isolate 1-1 / race 1 (BBBD))</name>
    <name type="common">Brown leaf rust fungus</name>
    <dbReference type="NCBI Taxonomy" id="630390"/>
    <lineage>
        <taxon>Eukaryota</taxon>
        <taxon>Fungi</taxon>
        <taxon>Dikarya</taxon>
        <taxon>Basidiomycota</taxon>
        <taxon>Pucciniomycotina</taxon>
        <taxon>Pucciniomycetes</taxon>
        <taxon>Pucciniales</taxon>
        <taxon>Pucciniaceae</taxon>
        <taxon>Puccinia</taxon>
    </lineage>
</organism>
<evidence type="ECO:0000313" key="3">
    <source>
        <dbReference type="EnsemblFungi" id="PTTG_00887-t43_1-p1"/>
    </source>
</evidence>
<gene>
    <name evidence="2" type="ORF">PTTG_00887</name>
</gene>